<dbReference type="PRINTS" id="PR00662">
    <property type="entry name" value="G6PISOMERASE"/>
</dbReference>
<dbReference type="EMBL" id="JADOTZ010000001">
    <property type="protein sequence ID" value="MBG6083475.1"/>
    <property type="molecule type" value="Genomic_DNA"/>
</dbReference>
<dbReference type="PROSITE" id="PS51463">
    <property type="entry name" value="P_GLUCOSE_ISOMERASE_3"/>
    <property type="match status" value="1"/>
</dbReference>
<dbReference type="GO" id="GO:0051156">
    <property type="term" value="P:glucose 6-phosphate metabolic process"/>
    <property type="evidence" value="ECO:0007669"/>
    <property type="project" value="TreeGrafter"/>
</dbReference>
<dbReference type="GO" id="GO:0006096">
    <property type="term" value="P:glycolytic process"/>
    <property type="evidence" value="ECO:0007669"/>
    <property type="project" value="UniProtKB-KW"/>
</dbReference>
<dbReference type="AlphaFoldDB" id="A0A931DB49"/>
<evidence type="ECO:0000313" key="5">
    <source>
        <dbReference type="EMBL" id="MBG6083475.1"/>
    </source>
</evidence>
<evidence type="ECO:0000313" key="6">
    <source>
        <dbReference type="Proteomes" id="UP000625033"/>
    </source>
</evidence>
<name>A0A931DB49_9MICC</name>
<proteinExistence type="inferred from homology"/>
<comment type="catalytic activity">
    <reaction evidence="4">
        <text>alpha-D-glucose 6-phosphate = beta-D-fructose 6-phosphate</text>
        <dbReference type="Rhea" id="RHEA:11816"/>
        <dbReference type="ChEBI" id="CHEBI:57634"/>
        <dbReference type="ChEBI" id="CHEBI:58225"/>
        <dbReference type="EC" id="5.3.1.9"/>
    </reaction>
</comment>
<evidence type="ECO:0000256" key="2">
    <source>
        <dbReference type="ARBA" id="ARBA00023152"/>
    </source>
</evidence>
<dbReference type="GO" id="GO:0006094">
    <property type="term" value="P:gluconeogenesis"/>
    <property type="evidence" value="ECO:0007669"/>
    <property type="project" value="UniProtKB-KW"/>
</dbReference>
<dbReference type="SUPFAM" id="SSF53697">
    <property type="entry name" value="SIS domain"/>
    <property type="match status" value="1"/>
</dbReference>
<protein>
    <recommendedName>
        <fullName evidence="4">Glucose-6-phosphate isomerase</fullName>
        <ecNumber evidence="4">5.3.1.9</ecNumber>
    </recommendedName>
</protein>
<comment type="caution">
    <text evidence="5">The sequence shown here is derived from an EMBL/GenBank/DDBJ whole genome shotgun (WGS) entry which is preliminary data.</text>
</comment>
<dbReference type="GO" id="GO:0048029">
    <property type="term" value="F:monosaccharide binding"/>
    <property type="evidence" value="ECO:0007669"/>
    <property type="project" value="TreeGrafter"/>
</dbReference>
<comment type="pathway">
    <text evidence="4">Carbohydrate degradation; glycolysis; D-glyceraldehyde 3-phosphate and glycerone phosphate from D-glucose: step 2/4.</text>
</comment>
<evidence type="ECO:0000256" key="1">
    <source>
        <dbReference type="ARBA" id="ARBA00022432"/>
    </source>
</evidence>
<dbReference type="GO" id="GO:0097367">
    <property type="term" value="F:carbohydrate derivative binding"/>
    <property type="evidence" value="ECO:0007669"/>
    <property type="project" value="InterPro"/>
</dbReference>
<evidence type="ECO:0000256" key="3">
    <source>
        <dbReference type="ARBA" id="ARBA00023235"/>
    </source>
</evidence>
<dbReference type="InterPro" id="IPR001672">
    <property type="entry name" value="G6P_Isomerase"/>
</dbReference>
<dbReference type="RefSeq" id="WP_196834907.1">
    <property type="nucleotide sequence ID" value="NZ_JADOTZ010000001.1"/>
</dbReference>
<keyword evidence="1 4" id="KW-0312">Gluconeogenesis</keyword>
<keyword evidence="6" id="KW-1185">Reference proteome</keyword>
<sequence length="539" mass="56450">MSSLSFEATGVAREAVEAHVKQLVSERFASRLFEQDAALWGAEAESEASMRLGWVDLFEQSRSLVEPIVALRDELRAEGIDRVVLAGMGGSSLAPEVITATAGVDLVVLDSTDPTMVSSALADRLESTVLVVSSKSGSTVETDSARRAFEAAFAAAGLDARQRVVIVTDPDSPMDQMAREGGYRAVFNANPHVGGRYSALTAFGLVPSGLTGVDLHELLSDAEEAAEFLREDDEDNSGLALGAALGGTDPLRDKIVFVDEGSGITGFADWIEQLIAESTGKETTGLLPVVVEPDAPEVSGAADTLVVRLVAPDAETGDASTANEVRVGGSLGGQLLLWEVATVVAGRLLSINPFDQPDVEAAKAAARGLLDDQPEPEAPLAVDGVIEIRGSADLFGQVTTVTDALKALLGALSEDGYVSIQAYTDRWSCAELAKVRGPLAATAGRPVTFGWGPRFLHSTGQFHKGGPRVGAFLQITAGTEVDVEIPERPFTFGELISAQATGDARVLVDLGRPVVRLHARDRTAGLAQIRAAVASLAND</sequence>
<comment type="similarity">
    <text evidence="4">Belongs to the GPI family.</text>
</comment>
<accession>A0A931DB49</accession>
<dbReference type="EC" id="5.3.1.9" evidence="4"/>
<evidence type="ECO:0000256" key="4">
    <source>
        <dbReference type="RuleBase" id="RU000612"/>
    </source>
</evidence>
<dbReference type="GO" id="GO:0005829">
    <property type="term" value="C:cytosol"/>
    <property type="evidence" value="ECO:0007669"/>
    <property type="project" value="TreeGrafter"/>
</dbReference>
<dbReference type="InterPro" id="IPR046348">
    <property type="entry name" value="SIS_dom_sf"/>
</dbReference>
<keyword evidence="3 4" id="KW-0413">Isomerase</keyword>
<dbReference type="Proteomes" id="UP000625033">
    <property type="component" value="Unassembled WGS sequence"/>
</dbReference>
<keyword evidence="2 4" id="KW-0324">Glycolysis</keyword>
<dbReference type="Pfam" id="PF00342">
    <property type="entry name" value="PGI"/>
    <property type="match status" value="1"/>
</dbReference>
<organism evidence="5 6">
    <name type="scientific">Zhihengliuella flava</name>
    <dbReference type="NCBI Taxonomy" id="1285193"/>
    <lineage>
        <taxon>Bacteria</taxon>
        <taxon>Bacillati</taxon>
        <taxon>Actinomycetota</taxon>
        <taxon>Actinomycetes</taxon>
        <taxon>Micrococcales</taxon>
        <taxon>Micrococcaceae</taxon>
        <taxon>Zhihengliuella</taxon>
    </lineage>
</organism>
<dbReference type="Gene3D" id="3.40.50.10490">
    <property type="entry name" value="Glucose-6-phosphate isomerase like protein, domain 1"/>
    <property type="match status" value="3"/>
</dbReference>
<dbReference type="GO" id="GO:0004347">
    <property type="term" value="F:glucose-6-phosphate isomerase activity"/>
    <property type="evidence" value="ECO:0007669"/>
    <property type="project" value="UniProtKB-EC"/>
</dbReference>
<gene>
    <name evidence="5" type="ORF">IW252_000242</name>
</gene>
<dbReference type="PANTHER" id="PTHR11469:SF1">
    <property type="entry name" value="GLUCOSE-6-PHOSPHATE ISOMERASE"/>
    <property type="match status" value="1"/>
</dbReference>
<reference evidence="5" key="1">
    <citation type="submission" date="2020-11" db="EMBL/GenBank/DDBJ databases">
        <title>Sequencing the genomes of 1000 actinobacteria strains.</title>
        <authorList>
            <person name="Klenk H.-P."/>
        </authorList>
    </citation>
    <scope>NUCLEOTIDE SEQUENCE</scope>
    <source>
        <strain evidence="5">DSM 26152</strain>
    </source>
</reference>
<dbReference type="PANTHER" id="PTHR11469">
    <property type="entry name" value="GLUCOSE-6-PHOSPHATE ISOMERASE"/>
    <property type="match status" value="1"/>
</dbReference>